<accession>A0A6J8DTN3</accession>
<keyword evidence="2" id="KW-1185">Reference proteome</keyword>
<protein>
    <submittedName>
        <fullName evidence="1">Uncharacterized protein</fullName>
    </submittedName>
</protein>
<dbReference type="Proteomes" id="UP000507470">
    <property type="component" value="Unassembled WGS sequence"/>
</dbReference>
<name>A0A6J8DTN3_MYTCO</name>
<gene>
    <name evidence="1" type="ORF">MCOR_44517</name>
</gene>
<dbReference type="SUPFAM" id="SSF63825">
    <property type="entry name" value="YWTD domain"/>
    <property type="match status" value="1"/>
</dbReference>
<reference evidence="1 2" key="1">
    <citation type="submission" date="2020-06" db="EMBL/GenBank/DDBJ databases">
        <authorList>
            <person name="Li R."/>
            <person name="Bekaert M."/>
        </authorList>
    </citation>
    <scope>NUCLEOTIDE SEQUENCE [LARGE SCALE GENOMIC DNA]</scope>
    <source>
        <strain evidence="2">wild</strain>
    </source>
</reference>
<dbReference type="EMBL" id="CACVKT020007845">
    <property type="protein sequence ID" value="CAC5411426.1"/>
    <property type="molecule type" value="Genomic_DNA"/>
</dbReference>
<organism evidence="1 2">
    <name type="scientific">Mytilus coruscus</name>
    <name type="common">Sea mussel</name>
    <dbReference type="NCBI Taxonomy" id="42192"/>
    <lineage>
        <taxon>Eukaryota</taxon>
        <taxon>Metazoa</taxon>
        <taxon>Spiralia</taxon>
        <taxon>Lophotrochozoa</taxon>
        <taxon>Mollusca</taxon>
        <taxon>Bivalvia</taxon>
        <taxon>Autobranchia</taxon>
        <taxon>Pteriomorphia</taxon>
        <taxon>Mytilida</taxon>
        <taxon>Mytiloidea</taxon>
        <taxon>Mytilidae</taxon>
        <taxon>Mytilinae</taxon>
        <taxon>Mytilus</taxon>
    </lineage>
</organism>
<sequence length="274" mass="30828">MLQPLKVNFTNPATSTVTCYNITGEKVWQYNDETVLNGIRGVTTLQGDNVYVASYGNNSIVVMSPDGKYARRLVGEEDGLNQPHGIYLDKTRNNLLISCLMEKFICIRIWATWKRELIQRYSVLIQNFLVKLKILEELEINLSAIKKYAFDLQMFVGMEKVESDKEHGQKLMMSLLDDGSLQQIDIDFKMDSKILDILSIAEFGKISSITSSPSVAIKTNRGKQAQYLVAPSIGKTIDDINLFSYRKLKIPKCNACSRSTGCTITPTGQISFVD</sequence>
<dbReference type="InterPro" id="IPR011042">
    <property type="entry name" value="6-blade_b-propeller_TolB-like"/>
</dbReference>
<evidence type="ECO:0000313" key="1">
    <source>
        <dbReference type="EMBL" id="CAC5411426.1"/>
    </source>
</evidence>
<dbReference type="OrthoDB" id="342730at2759"/>
<evidence type="ECO:0000313" key="2">
    <source>
        <dbReference type="Proteomes" id="UP000507470"/>
    </source>
</evidence>
<proteinExistence type="predicted"/>
<dbReference type="Gene3D" id="2.120.10.30">
    <property type="entry name" value="TolB, C-terminal domain"/>
    <property type="match status" value="1"/>
</dbReference>
<dbReference type="AlphaFoldDB" id="A0A6J8DTN3"/>